<keyword evidence="3" id="KW-1185">Reference proteome</keyword>
<feature type="region of interest" description="Disordered" evidence="1">
    <location>
        <begin position="53"/>
        <end position="148"/>
    </location>
</feature>
<dbReference type="CTD" id="79886"/>
<dbReference type="PANTHER" id="PTHR14740">
    <property type="entry name" value="CASPASE ACTIVITY AND APOPTOSIS INHIBITOR 1"/>
    <property type="match status" value="1"/>
</dbReference>
<dbReference type="AlphaFoldDB" id="A0A3Q2Y7Q8"/>
<organism evidence="2 3">
    <name type="scientific">Hippocampus comes</name>
    <name type="common">Tiger tail seahorse</name>
    <dbReference type="NCBI Taxonomy" id="109280"/>
    <lineage>
        <taxon>Eukaryota</taxon>
        <taxon>Metazoa</taxon>
        <taxon>Chordata</taxon>
        <taxon>Craniata</taxon>
        <taxon>Vertebrata</taxon>
        <taxon>Euteleostomi</taxon>
        <taxon>Actinopterygii</taxon>
        <taxon>Neopterygii</taxon>
        <taxon>Teleostei</taxon>
        <taxon>Neoteleostei</taxon>
        <taxon>Acanthomorphata</taxon>
        <taxon>Syngnathiaria</taxon>
        <taxon>Syngnathiformes</taxon>
        <taxon>Syngnathoidei</taxon>
        <taxon>Syngnathidae</taxon>
        <taxon>Hippocampus</taxon>
    </lineage>
</organism>
<dbReference type="GO" id="GO:0042981">
    <property type="term" value="P:regulation of apoptotic process"/>
    <property type="evidence" value="ECO:0007669"/>
    <property type="project" value="InterPro"/>
</dbReference>
<dbReference type="Ensembl" id="ENSHCOT00000021167.1">
    <property type="protein sequence ID" value="ENSHCOP00000013749.1"/>
    <property type="gene ID" value="ENSHCOG00000016964.1"/>
</dbReference>
<dbReference type="Pfam" id="PF15335">
    <property type="entry name" value="CAAP1"/>
    <property type="match status" value="1"/>
</dbReference>
<evidence type="ECO:0000256" key="1">
    <source>
        <dbReference type="SAM" id="MobiDB-lite"/>
    </source>
</evidence>
<sequence length="206" mass="22711">MLEQCFGVLGEKKLRRMLPEQFKDCGLEEIRKMCWEQLEPISERNIMQILSGKEVTKDEDTSQRPQQALEKQKDNSVDSTTSIKGPENTNKPQQEGGSTEESDVLSINAGDSDIDAPKDEATAKTADGGGGERPKPTEPKKDFQSDIDRSVSEILAPADEAVAAVQHRDVAAVPCQPSLQQLELLELEMRARAIKALMKASHRKGP</sequence>
<dbReference type="STRING" id="109280.ENSHCOP00000013749"/>
<name>A0A3Q2Y7Q8_HIPCM</name>
<evidence type="ECO:0000313" key="2">
    <source>
        <dbReference type="Ensembl" id="ENSHCOP00000013749.1"/>
    </source>
</evidence>
<feature type="compositionally biased region" description="Basic and acidic residues" evidence="1">
    <location>
        <begin position="130"/>
        <end position="148"/>
    </location>
</feature>
<accession>A0A3Q2Y7Q8</accession>
<dbReference type="GeneID" id="109509840"/>
<dbReference type="GeneTree" id="ENSGT00390000017010"/>
<dbReference type="InterPro" id="IPR038991">
    <property type="entry name" value="CAAP1"/>
</dbReference>
<protein>
    <submittedName>
        <fullName evidence="2">Caspase activity and apoptosis inhibitor 1</fullName>
    </submittedName>
</protein>
<reference evidence="2" key="1">
    <citation type="submission" date="2025-08" db="UniProtKB">
        <authorList>
            <consortium name="Ensembl"/>
        </authorList>
    </citation>
    <scope>IDENTIFICATION</scope>
</reference>
<feature type="compositionally biased region" description="Polar residues" evidence="1">
    <location>
        <begin position="77"/>
        <end position="97"/>
    </location>
</feature>
<dbReference type="OMA" id="FEIHADE"/>
<dbReference type="PANTHER" id="PTHR14740:SF3">
    <property type="entry name" value="CASPASE ACTIVITY AND APOPTOSIS INHIBITOR 1"/>
    <property type="match status" value="1"/>
</dbReference>
<dbReference type="RefSeq" id="XP_019715258.1">
    <property type="nucleotide sequence ID" value="XM_019859699.1"/>
</dbReference>
<dbReference type="OrthoDB" id="10064012at2759"/>
<proteinExistence type="predicted"/>
<evidence type="ECO:0000313" key="3">
    <source>
        <dbReference type="Proteomes" id="UP000264820"/>
    </source>
</evidence>
<reference evidence="2" key="2">
    <citation type="submission" date="2025-09" db="UniProtKB">
        <authorList>
            <consortium name="Ensembl"/>
        </authorList>
    </citation>
    <scope>IDENTIFICATION</scope>
</reference>
<dbReference type="Proteomes" id="UP000264820">
    <property type="component" value="Unplaced"/>
</dbReference>